<dbReference type="RefSeq" id="WP_073003306.1">
    <property type="nucleotide sequence ID" value="NZ_FQUM01000012.1"/>
</dbReference>
<keyword evidence="7 9" id="KW-0694">RNA-binding</keyword>
<dbReference type="FunFam" id="3.40.50.300:FF:001531">
    <property type="entry name" value="Endonuclease MutS2"/>
    <property type="match status" value="1"/>
</dbReference>
<protein>
    <recommendedName>
        <fullName evidence="9">Endonuclease MutS2</fullName>
        <ecNumber evidence="9">3.1.-.-</ecNumber>
    </recommendedName>
    <alternativeName>
        <fullName evidence="9">Ribosome-associated protein quality control-upstream factor</fullName>
        <shortName evidence="9">RQC-upstream factor</shortName>
        <shortName evidence="9">RqcU</shortName>
        <ecNumber evidence="9">3.6.4.-</ecNumber>
    </alternativeName>
</protein>
<dbReference type="Proteomes" id="UP000184164">
    <property type="component" value="Unassembled WGS sequence"/>
</dbReference>
<evidence type="ECO:0000259" key="11">
    <source>
        <dbReference type="PROSITE" id="PS50828"/>
    </source>
</evidence>
<dbReference type="SMART" id="SM00463">
    <property type="entry name" value="SMR"/>
    <property type="match status" value="1"/>
</dbReference>
<keyword evidence="5 9" id="KW-0378">Hydrolase</keyword>
<dbReference type="AlphaFoldDB" id="A0A1M5FFY7"/>
<feature type="domain" description="Smr" evidence="11">
    <location>
        <begin position="756"/>
        <end position="831"/>
    </location>
</feature>
<evidence type="ECO:0000313" key="12">
    <source>
        <dbReference type="EMBL" id="SHF90398.1"/>
    </source>
</evidence>
<dbReference type="STRING" id="1484053.SAMN05444274_11246"/>
<comment type="function">
    <text evidence="9">Acts as a ribosome collision sensor, splitting the ribosome into its 2 subunits. Detects stalled/collided 70S ribosomes which it binds and splits by an ATP-hydrolysis driven conformational change. Acts upstream of the ribosome quality control system (RQC), a ribosome-associated complex that mediates the extraction of incompletely synthesized nascent chains from stalled ribosomes and their subsequent degradation. Probably generates substrates for RQC.</text>
</comment>
<dbReference type="OrthoDB" id="9808166at2"/>
<evidence type="ECO:0000256" key="3">
    <source>
        <dbReference type="ARBA" id="ARBA00022741"/>
    </source>
</evidence>
<evidence type="ECO:0000256" key="8">
    <source>
        <dbReference type="ARBA" id="ARBA00023125"/>
    </source>
</evidence>
<evidence type="ECO:0000256" key="10">
    <source>
        <dbReference type="SAM" id="MobiDB-lite"/>
    </source>
</evidence>
<gene>
    <name evidence="9" type="primary">mutS2</name>
    <name evidence="9" type="synonym">rqcU</name>
    <name evidence="12" type="ORF">SAMN05444274_11246</name>
</gene>
<dbReference type="GO" id="GO:0043023">
    <property type="term" value="F:ribosomal large subunit binding"/>
    <property type="evidence" value="ECO:0007669"/>
    <property type="project" value="UniProtKB-UniRule"/>
</dbReference>
<dbReference type="PANTHER" id="PTHR48466:SF2">
    <property type="entry name" value="OS10G0509000 PROTEIN"/>
    <property type="match status" value="1"/>
</dbReference>
<reference evidence="12 13" key="1">
    <citation type="submission" date="2016-11" db="EMBL/GenBank/DDBJ databases">
        <authorList>
            <person name="Jaros S."/>
            <person name="Januszkiewicz K."/>
            <person name="Wedrychowicz H."/>
        </authorList>
    </citation>
    <scope>NUCLEOTIDE SEQUENCE [LARGE SCALE GENOMIC DNA]</scope>
    <source>
        <strain evidence="12 13">DSM 26910</strain>
    </source>
</reference>
<proteinExistence type="inferred from homology"/>
<accession>A0A1M5FFY7</accession>
<keyword evidence="3 9" id="KW-0547">Nucleotide-binding</keyword>
<dbReference type="InterPro" id="IPR036187">
    <property type="entry name" value="DNA_mismatch_repair_MutS_sf"/>
</dbReference>
<dbReference type="GO" id="GO:0140664">
    <property type="term" value="F:ATP-dependent DNA damage sensor activity"/>
    <property type="evidence" value="ECO:0007669"/>
    <property type="project" value="InterPro"/>
</dbReference>
<dbReference type="InterPro" id="IPR036063">
    <property type="entry name" value="Smr_dom_sf"/>
</dbReference>
<dbReference type="InterPro" id="IPR046893">
    <property type="entry name" value="MSSS"/>
</dbReference>
<keyword evidence="13" id="KW-1185">Reference proteome</keyword>
<keyword evidence="1 9" id="KW-0540">Nuclease</keyword>
<comment type="subunit">
    <text evidence="9">Homodimer. Binds to stalled ribosomes, contacting rRNA.</text>
</comment>
<dbReference type="InterPro" id="IPR002625">
    <property type="entry name" value="Smr_dom"/>
</dbReference>
<keyword evidence="8 9" id="KW-0238">DNA-binding</keyword>
<dbReference type="GO" id="GO:0019843">
    <property type="term" value="F:rRNA binding"/>
    <property type="evidence" value="ECO:0007669"/>
    <property type="project" value="UniProtKB-UniRule"/>
</dbReference>
<dbReference type="Gene3D" id="3.40.50.300">
    <property type="entry name" value="P-loop containing nucleotide triphosphate hydrolases"/>
    <property type="match status" value="1"/>
</dbReference>
<evidence type="ECO:0000256" key="5">
    <source>
        <dbReference type="ARBA" id="ARBA00022801"/>
    </source>
</evidence>
<dbReference type="SUPFAM" id="SSF52540">
    <property type="entry name" value="P-loop containing nucleoside triphosphate hydrolases"/>
    <property type="match status" value="1"/>
</dbReference>
<dbReference type="EMBL" id="FQUM01000012">
    <property type="protein sequence ID" value="SHF90398.1"/>
    <property type="molecule type" value="Genomic_DNA"/>
</dbReference>
<evidence type="ECO:0000313" key="13">
    <source>
        <dbReference type="Proteomes" id="UP000184164"/>
    </source>
</evidence>
<comment type="similarity">
    <text evidence="9">Belongs to the DNA mismatch repair MutS family. MutS2 subfamily.</text>
</comment>
<dbReference type="SMART" id="SM00533">
    <property type="entry name" value="MUTSd"/>
    <property type="match status" value="1"/>
</dbReference>
<dbReference type="InterPro" id="IPR027417">
    <property type="entry name" value="P-loop_NTPase"/>
</dbReference>
<dbReference type="InterPro" id="IPR000432">
    <property type="entry name" value="DNA_mismatch_repair_MutS_C"/>
</dbReference>
<dbReference type="InterPro" id="IPR005747">
    <property type="entry name" value="MutS2"/>
</dbReference>
<dbReference type="Gene3D" id="3.30.1370.110">
    <property type="match status" value="1"/>
</dbReference>
<dbReference type="GO" id="GO:0045910">
    <property type="term" value="P:negative regulation of DNA recombination"/>
    <property type="evidence" value="ECO:0007669"/>
    <property type="project" value="InterPro"/>
</dbReference>
<dbReference type="GO" id="GO:0006298">
    <property type="term" value="P:mismatch repair"/>
    <property type="evidence" value="ECO:0007669"/>
    <property type="project" value="InterPro"/>
</dbReference>
<sequence>MQNIWPQNFEEKVGFNRVREMLKNKCLSTMGTEWVDAMHFHDNFETITRQLGETNEFCRIIREVENFPSDHFYDLRSALKKIRIEGRFLETRELFDLKRSLESIRAIVQFFKKQNEDTFPLLKEKTEPVQIFPYIYDRIEAILNKFGKIRDNASPELAQIRKSILALQSSMSKRLHAILKQAQKDGLVDEDASVSIRDGRAVIPVSASNKRKIKGIVYDESATGKTSYVEPNEIVEMNNETRELEYAERREIMRILIEFSNDIRPYLSDLVYSYEFLGEIDFIRAKALLAVEFDAIFPVMQENPLIQWQKAVHPLLQQALKRENRKIIPLDIHLDEKNHILLISGPNAGGKSVCLKTVGLLQYMLQCGLLIPVNEASTTGIFQQLFIDIGDEQSLENDLSTYSSHLLNMKHFAKNSNANTLVLIDEFGTGTEPMLGGAIAEAILDELNQLRAFGVITTHYTNLKHFASSADGIVNGAMLYDAQNMNPLFQLEIGKPGSSFAFEIARKIGLPEKILEKATEKIGKKHIDFDRNLRKINRDQRYWEIKREKIRKVEKILDNMAANYETELKETQKQRKEIIKKAREDAENLLSGVNKQIENTILEIKKAQAEKEKTKDARKKLEKLKSEVVKSSSADDDQSISAKMDKLRRREEKRNKKRPVDSKKDIGKKKPEKQVELKPGDKVRIAGQQTIGDLIELNDKNAVVAFGQLITTLPRKQVERLSNNEAKKVDKEKRSGNGTRLLSNFSERRLTFKPEIDIRGQRAEEAIPKIQEFIDEAIMFEVAELRILHGKGHGILKETIRSYLRSEPMVKSMKDEHVDFGGAGITVVTLAL</sequence>
<feature type="region of interest" description="Disordered" evidence="10">
    <location>
        <begin position="608"/>
        <end position="681"/>
    </location>
</feature>
<dbReference type="GO" id="GO:0016887">
    <property type="term" value="F:ATP hydrolysis activity"/>
    <property type="evidence" value="ECO:0007669"/>
    <property type="project" value="InterPro"/>
</dbReference>
<keyword evidence="4 9" id="KW-0255">Endonuclease</keyword>
<dbReference type="SUPFAM" id="SSF48334">
    <property type="entry name" value="DNA repair protein MutS, domain III"/>
    <property type="match status" value="1"/>
</dbReference>
<dbReference type="SMART" id="SM00534">
    <property type="entry name" value="MUTSac"/>
    <property type="match status" value="1"/>
</dbReference>
<dbReference type="GO" id="GO:0005524">
    <property type="term" value="F:ATP binding"/>
    <property type="evidence" value="ECO:0007669"/>
    <property type="project" value="UniProtKB-UniRule"/>
</dbReference>
<evidence type="ECO:0000256" key="7">
    <source>
        <dbReference type="ARBA" id="ARBA00022884"/>
    </source>
</evidence>
<feature type="binding site" evidence="9">
    <location>
        <begin position="345"/>
        <end position="352"/>
    </location>
    <ligand>
        <name>ATP</name>
        <dbReference type="ChEBI" id="CHEBI:30616"/>
    </ligand>
</feature>
<organism evidence="12 13">
    <name type="scientific">Mariniphaga anaerophila</name>
    <dbReference type="NCBI Taxonomy" id="1484053"/>
    <lineage>
        <taxon>Bacteria</taxon>
        <taxon>Pseudomonadati</taxon>
        <taxon>Bacteroidota</taxon>
        <taxon>Bacteroidia</taxon>
        <taxon>Marinilabiliales</taxon>
        <taxon>Prolixibacteraceae</taxon>
        <taxon>Mariniphaga</taxon>
    </lineage>
</organism>
<dbReference type="GO" id="GO:0072344">
    <property type="term" value="P:rescue of stalled ribosome"/>
    <property type="evidence" value="ECO:0007669"/>
    <property type="project" value="UniProtKB-UniRule"/>
</dbReference>
<dbReference type="EC" id="3.6.4.-" evidence="9"/>
<dbReference type="EC" id="3.1.-.-" evidence="9"/>
<dbReference type="PROSITE" id="PS50828">
    <property type="entry name" value="SMR"/>
    <property type="match status" value="1"/>
</dbReference>
<dbReference type="InterPro" id="IPR045076">
    <property type="entry name" value="MutS"/>
</dbReference>
<evidence type="ECO:0000256" key="4">
    <source>
        <dbReference type="ARBA" id="ARBA00022759"/>
    </source>
</evidence>
<dbReference type="GO" id="GO:0030983">
    <property type="term" value="F:mismatched DNA binding"/>
    <property type="evidence" value="ECO:0007669"/>
    <property type="project" value="InterPro"/>
</dbReference>
<name>A0A1M5FFY7_9BACT</name>
<dbReference type="FunFam" id="3.30.1370.110:FF:000004">
    <property type="entry name" value="Endonuclease MutS2"/>
    <property type="match status" value="1"/>
</dbReference>
<evidence type="ECO:0000256" key="6">
    <source>
        <dbReference type="ARBA" id="ARBA00022840"/>
    </source>
</evidence>
<dbReference type="Pfam" id="PF00488">
    <property type="entry name" value="MutS_V"/>
    <property type="match status" value="1"/>
</dbReference>
<dbReference type="NCBIfam" id="TIGR01069">
    <property type="entry name" value="mutS2"/>
    <property type="match status" value="1"/>
</dbReference>
<keyword evidence="2 9" id="KW-0699">rRNA-binding</keyword>
<keyword evidence="6 9" id="KW-0067">ATP-binding</keyword>
<dbReference type="Pfam" id="PF20297">
    <property type="entry name" value="MSSS"/>
    <property type="match status" value="1"/>
</dbReference>
<evidence type="ECO:0000256" key="1">
    <source>
        <dbReference type="ARBA" id="ARBA00022722"/>
    </source>
</evidence>
<dbReference type="PANTHER" id="PTHR48466">
    <property type="entry name" value="OS10G0509000 PROTEIN-RELATED"/>
    <property type="match status" value="1"/>
</dbReference>
<comment type="function">
    <text evidence="9">Endonuclease that is involved in the suppression of homologous recombination and thus may have a key role in the control of bacterial genetic diversity.</text>
</comment>
<dbReference type="Pfam" id="PF01713">
    <property type="entry name" value="Smr"/>
    <property type="match status" value="1"/>
</dbReference>
<dbReference type="HAMAP" id="MF_00092">
    <property type="entry name" value="MutS2"/>
    <property type="match status" value="1"/>
</dbReference>
<dbReference type="SUPFAM" id="SSF160443">
    <property type="entry name" value="SMR domain-like"/>
    <property type="match status" value="1"/>
</dbReference>
<dbReference type="PIRSF" id="PIRSF005814">
    <property type="entry name" value="MutS_YshD"/>
    <property type="match status" value="1"/>
</dbReference>
<dbReference type="GO" id="GO:0004519">
    <property type="term" value="F:endonuclease activity"/>
    <property type="evidence" value="ECO:0007669"/>
    <property type="project" value="UniProtKB-UniRule"/>
</dbReference>
<evidence type="ECO:0000256" key="9">
    <source>
        <dbReference type="HAMAP-Rule" id="MF_00092"/>
    </source>
</evidence>
<dbReference type="InterPro" id="IPR007696">
    <property type="entry name" value="DNA_mismatch_repair_MutS_core"/>
</dbReference>
<evidence type="ECO:0000256" key="2">
    <source>
        <dbReference type="ARBA" id="ARBA00022730"/>
    </source>
</evidence>
<feature type="compositionally biased region" description="Basic and acidic residues" evidence="10">
    <location>
        <begin position="643"/>
        <end position="681"/>
    </location>
</feature>